<evidence type="ECO:0000313" key="12">
    <source>
        <dbReference type="Proteomes" id="UP000664417"/>
    </source>
</evidence>
<feature type="transmembrane region" description="Helical" evidence="8">
    <location>
        <begin position="32"/>
        <end position="53"/>
    </location>
</feature>
<feature type="transmembrane region" description="Helical" evidence="8">
    <location>
        <begin position="152"/>
        <end position="169"/>
    </location>
</feature>
<dbReference type="AlphaFoldDB" id="A0A8J7Q8W2"/>
<keyword evidence="12" id="KW-1185">Reference proteome</keyword>
<dbReference type="GO" id="GO:0005886">
    <property type="term" value="C:plasma membrane"/>
    <property type="evidence" value="ECO:0007669"/>
    <property type="project" value="UniProtKB-SubCell"/>
</dbReference>
<dbReference type="PROSITE" id="PS50893">
    <property type="entry name" value="ABC_TRANSPORTER_2"/>
    <property type="match status" value="1"/>
</dbReference>
<dbReference type="PROSITE" id="PS00211">
    <property type="entry name" value="ABC_TRANSPORTER_1"/>
    <property type="match status" value="1"/>
</dbReference>
<dbReference type="InterPro" id="IPR027417">
    <property type="entry name" value="P-loop_NTPase"/>
</dbReference>
<feature type="domain" description="ABC transporter" evidence="9">
    <location>
        <begin position="350"/>
        <end position="586"/>
    </location>
</feature>
<dbReference type="GO" id="GO:0090374">
    <property type="term" value="P:oligopeptide export from mitochondrion"/>
    <property type="evidence" value="ECO:0007669"/>
    <property type="project" value="TreeGrafter"/>
</dbReference>
<keyword evidence="6 8" id="KW-1133">Transmembrane helix</keyword>
<feature type="transmembrane region" description="Helical" evidence="8">
    <location>
        <begin position="256"/>
        <end position="278"/>
    </location>
</feature>
<dbReference type="SUPFAM" id="SSF90123">
    <property type="entry name" value="ABC transporter transmembrane region"/>
    <property type="match status" value="1"/>
</dbReference>
<dbReference type="EMBL" id="JAFREP010000013">
    <property type="protein sequence ID" value="MBO1319584.1"/>
    <property type="molecule type" value="Genomic_DNA"/>
</dbReference>
<dbReference type="CDD" id="cd03249">
    <property type="entry name" value="ABC_MTABC3_MDL1_MDL2"/>
    <property type="match status" value="1"/>
</dbReference>
<evidence type="ECO:0000256" key="7">
    <source>
        <dbReference type="ARBA" id="ARBA00023136"/>
    </source>
</evidence>
<feature type="transmembrane region" description="Helical" evidence="8">
    <location>
        <begin position="294"/>
        <end position="315"/>
    </location>
</feature>
<dbReference type="Pfam" id="PF00005">
    <property type="entry name" value="ABC_tran"/>
    <property type="match status" value="1"/>
</dbReference>
<evidence type="ECO:0000259" key="10">
    <source>
        <dbReference type="PROSITE" id="PS50929"/>
    </source>
</evidence>
<dbReference type="PIRSF" id="PIRSF002773">
    <property type="entry name" value="ABC_prm/ATPase_B"/>
    <property type="match status" value="1"/>
</dbReference>
<feature type="transmembrane region" description="Helical" evidence="8">
    <location>
        <begin position="175"/>
        <end position="193"/>
    </location>
</feature>
<keyword evidence="5 11" id="KW-0067">ATP-binding</keyword>
<dbReference type="InterPro" id="IPR036640">
    <property type="entry name" value="ABC1_TM_sf"/>
</dbReference>
<keyword evidence="4" id="KW-0547">Nucleotide-binding</keyword>
<reference evidence="11" key="1">
    <citation type="submission" date="2021-03" db="EMBL/GenBank/DDBJ databases">
        <authorList>
            <person name="Wang G."/>
        </authorList>
    </citation>
    <scope>NUCLEOTIDE SEQUENCE</scope>
    <source>
        <strain evidence="11">KCTC 12899</strain>
    </source>
</reference>
<evidence type="ECO:0000256" key="2">
    <source>
        <dbReference type="ARBA" id="ARBA00022448"/>
    </source>
</evidence>
<sequence>MTEDQNNVAPKTQTLSFKEAYSKMFALARPHWRVLLAATACLAVGSSLGLYYPKVIATMVDRSMAEGMGAVNQAVFVLAGVFALQAVAVGFRHYLFTIVGYRIVTELQERTYQRLLAQEIGFFDERKTGELMSRLASDTTVLQNTVSVNVSMGLRGLASALGGIVLLAITSWKLTIVMLLVVPPVSIGGVFFGRQIRKLSVKVQDALAKAGEIAEETLSGIRTVRAFAREKVEGERYGAGVFEAFRAMRTRTRTMSLFQAVISFAAYGVTSLVLWFGAMLVDRGEMTVGDLTSFLLYTLIVAVSLASLAGLWADFMRASGAAERIFEILDRNPAMPLDQGAEIADLKGGVRFEQVHFSYPTRPDVAALRDINLEVRPGEVIALVGPSGSGKSTIASLVPRFYDVSAGRILLDNRDLRECDPSWLRSQIGIVPQEPVLFSRSVAENIAYGVGQSDQAAVEHAAQMANAHEFITKFPEGYGTEVGERGVRLSGGQKQRVAIARALLKNPKMLIFDEATSALDAESEFLVKQALERLMKGRTTLIIAHRLSTVRDADRVVVLEDGSIRETGSHEELMEKEAGLYRRLVERQFLKE</sequence>
<dbReference type="PANTHER" id="PTHR43394:SF1">
    <property type="entry name" value="ATP-BINDING CASSETTE SUB-FAMILY B MEMBER 10, MITOCHONDRIAL"/>
    <property type="match status" value="1"/>
</dbReference>
<feature type="transmembrane region" description="Helical" evidence="8">
    <location>
        <begin position="73"/>
        <end position="95"/>
    </location>
</feature>
<comment type="caution">
    <text evidence="11">The sequence shown here is derived from an EMBL/GenBank/DDBJ whole genome shotgun (WGS) entry which is preliminary data.</text>
</comment>
<dbReference type="FunFam" id="1.20.1560.10:FF:000058">
    <property type="entry name" value="ABC transporter B family member 25"/>
    <property type="match status" value="1"/>
</dbReference>
<dbReference type="Proteomes" id="UP000664417">
    <property type="component" value="Unassembled WGS sequence"/>
</dbReference>
<keyword evidence="2" id="KW-0813">Transport</keyword>
<gene>
    <name evidence="11" type="ORF">J3U88_14000</name>
</gene>
<evidence type="ECO:0000313" key="11">
    <source>
        <dbReference type="EMBL" id="MBO1319584.1"/>
    </source>
</evidence>
<dbReference type="GO" id="GO:0005524">
    <property type="term" value="F:ATP binding"/>
    <property type="evidence" value="ECO:0007669"/>
    <property type="project" value="UniProtKB-KW"/>
</dbReference>
<organism evidence="11 12">
    <name type="scientific">Acanthopleuribacter pedis</name>
    <dbReference type="NCBI Taxonomy" id="442870"/>
    <lineage>
        <taxon>Bacteria</taxon>
        <taxon>Pseudomonadati</taxon>
        <taxon>Acidobacteriota</taxon>
        <taxon>Holophagae</taxon>
        <taxon>Acanthopleuribacterales</taxon>
        <taxon>Acanthopleuribacteraceae</taxon>
        <taxon>Acanthopleuribacter</taxon>
    </lineage>
</organism>
<dbReference type="Gene3D" id="1.20.1560.10">
    <property type="entry name" value="ABC transporter type 1, transmembrane domain"/>
    <property type="match status" value="1"/>
</dbReference>
<feature type="domain" description="ABC transmembrane type-1" evidence="10">
    <location>
        <begin position="36"/>
        <end position="317"/>
    </location>
</feature>
<dbReference type="Gene3D" id="3.40.50.300">
    <property type="entry name" value="P-loop containing nucleotide triphosphate hydrolases"/>
    <property type="match status" value="1"/>
</dbReference>
<dbReference type="SUPFAM" id="SSF52540">
    <property type="entry name" value="P-loop containing nucleoside triphosphate hydrolases"/>
    <property type="match status" value="1"/>
</dbReference>
<evidence type="ECO:0000256" key="4">
    <source>
        <dbReference type="ARBA" id="ARBA00022741"/>
    </source>
</evidence>
<evidence type="ECO:0000256" key="1">
    <source>
        <dbReference type="ARBA" id="ARBA00004651"/>
    </source>
</evidence>
<dbReference type="PANTHER" id="PTHR43394">
    <property type="entry name" value="ATP-DEPENDENT PERMEASE MDL1, MITOCHONDRIAL"/>
    <property type="match status" value="1"/>
</dbReference>
<evidence type="ECO:0000256" key="3">
    <source>
        <dbReference type="ARBA" id="ARBA00022692"/>
    </source>
</evidence>
<dbReference type="GO" id="GO:0016887">
    <property type="term" value="F:ATP hydrolysis activity"/>
    <property type="evidence" value="ECO:0007669"/>
    <property type="project" value="InterPro"/>
</dbReference>
<accession>A0A8J7Q8W2</accession>
<dbReference type="InterPro" id="IPR003439">
    <property type="entry name" value="ABC_transporter-like_ATP-bd"/>
</dbReference>
<dbReference type="RefSeq" id="WP_207859490.1">
    <property type="nucleotide sequence ID" value="NZ_JAFREP010000013.1"/>
</dbReference>
<keyword evidence="3 8" id="KW-0812">Transmembrane</keyword>
<comment type="subcellular location">
    <subcellularLocation>
        <location evidence="1">Cell membrane</location>
        <topology evidence="1">Multi-pass membrane protein</topology>
    </subcellularLocation>
</comment>
<evidence type="ECO:0000256" key="6">
    <source>
        <dbReference type="ARBA" id="ARBA00022989"/>
    </source>
</evidence>
<dbReference type="SMART" id="SM00382">
    <property type="entry name" value="AAA"/>
    <property type="match status" value="1"/>
</dbReference>
<dbReference type="InterPro" id="IPR003593">
    <property type="entry name" value="AAA+_ATPase"/>
</dbReference>
<dbReference type="PROSITE" id="PS50929">
    <property type="entry name" value="ABC_TM1F"/>
    <property type="match status" value="1"/>
</dbReference>
<evidence type="ECO:0000256" key="5">
    <source>
        <dbReference type="ARBA" id="ARBA00022840"/>
    </source>
</evidence>
<name>A0A8J7Q8W2_9BACT</name>
<protein>
    <submittedName>
        <fullName evidence="11">ATP-binding cassette domain-containing protein</fullName>
    </submittedName>
</protein>
<dbReference type="Pfam" id="PF00664">
    <property type="entry name" value="ABC_membrane"/>
    <property type="match status" value="1"/>
</dbReference>
<evidence type="ECO:0000259" key="9">
    <source>
        <dbReference type="PROSITE" id="PS50893"/>
    </source>
</evidence>
<proteinExistence type="predicted"/>
<dbReference type="InterPro" id="IPR039421">
    <property type="entry name" value="Type_1_exporter"/>
</dbReference>
<evidence type="ECO:0000256" key="8">
    <source>
        <dbReference type="SAM" id="Phobius"/>
    </source>
</evidence>
<dbReference type="InterPro" id="IPR017871">
    <property type="entry name" value="ABC_transporter-like_CS"/>
</dbReference>
<keyword evidence="7 8" id="KW-0472">Membrane</keyword>
<dbReference type="FunFam" id="3.40.50.300:FF:000403">
    <property type="entry name" value="ATP-binding cassette sub-family B member 8, mitochondrial"/>
    <property type="match status" value="1"/>
</dbReference>
<dbReference type="CDD" id="cd18557">
    <property type="entry name" value="ABC_6TM_TAP_ABCB8_10_like"/>
    <property type="match status" value="1"/>
</dbReference>
<dbReference type="GO" id="GO:0015421">
    <property type="term" value="F:ABC-type oligopeptide transporter activity"/>
    <property type="evidence" value="ECO:0007669"/>
    <property type="project" value="TreeGrafter"/>
</dbReference>
<dbReference type="InterPro" id="IPR011527">
    <property type="entry name" value="ABC1_TM_dom"/>
</dbReference>